<organism evidence="2 3">
    <name type="scientific">Moraxella tetraodonis</name>
    <dbReference type="NCBI Taxonomy" id="2767221"/>
    <lineage>
        <taxon>Bacteria</taxon>
        <taxon>Pseudomonadati</taxon>
        <taxon>Pseudomonadota</taxon>
        <taxon>Gammaproteobacteria</taxon>
        <taxon>Moraxellales</taxon>
        <taxon>Moraxellaceae</taxon>
        <taxon>Moraxella</taxon>
    </lineage>
</organism>
<evidence type="ECO:0000313" key="3">
    <source>
        <dbReference type="Proteomes" id="UP001139238"/>
    </source>
</evidence>
<feature type="region of interest" description="Disordered" evidence="1">
    <location>
        <begin position="94"/>
        <end position="132"/>
    </location>
</feature>
<proteinExistence type="predicted"/>
<feature type="compositionally biased region" description="Polar residues" evidence="1">
    <location>
        <begin position="94"/>
        <end position="111"/>
    </location>
</feature>
<dbReference type="EMBL" id="JACSYB010000006">
    <property type="protein sequence ID" value="MCG8148808.1"/>
    <property type="molecule type" value="Genomic_DNA"/>
</dbReference>
<keyword evidence="3" id="KW-1185">Reference proteome</keyword>
<dbReference type="Proteomes" id="UP001139238">
    <property type="component" value="Unassembled WGS sequence"/>
</dbReference>
<protein>
    <submittedName>
        <fullName evidence="2">Uncharacterized protein</fullName>
    </submittedName>
</protein>
<comment type="caution">
    <text evidence="2">The sequence shown here is derived from an EMBL/GenBank/DDBJ whole genome shotgun (WGS) entry which is preliminary data.</text>
</comment>
<gene>
    <name evidence="2" type="ORF">H9W84_11910</name>
</gene>
<dbReference type="RefSeq" id="WP_239744024.1">
    <property type="nucleotide sequence ID" value="NZ_JACSYB010000006.1"/>
</dbReference>
<accession>A0A9X1UTD7</accession>
<dbReference type="AlphaFoldDB" id="A0A9X1UTD7"/>
<sequence>MEKYLKKSAKQLKQEMLEMTQALEKIRQEKIQVYGEIFLDIVEGIDDVKRAEAYFKILDANASKAQKKILCDDIDDLKKLAGIEDKPSVKNSFSNIPIETNTHSTSLSNVSDYAEKANESLGNHDNNMSGNS</sequence>
<feature type="compositionally biased region" description="Polar residues" evidence="1">
    <location>
        <begin position="120"/>
        <end position="132"/>
    </location>
</feature>
<reference evidence="2" key="1">
    <citation type="submission" date="2021-08" db="EMBL/GenBank/DDBJ databases">
        <title>Complete genome sequence of Moraxella sp strain PS-22.</title>
        <authorList>
            <person name="Das S.K."/>
        </authorList>
    </citation>
    <scope>NUCLEOTIDE SEQUENCE</scope>
    <source>
        <strain evidence="2">PS-22</strain>
    </source>
</reference>
<name>A0A9X1UTD7_9GAMM</name>
<evidence type="ECO:0000313" key="2">
    <source>
        <dbReference type="EMBL" id="MCG8148808.1"/>
    </source>
</evidence>
<evidence type="ECO:0000256" key="1">
    <source>
        <dbReference type="SAM" id="MobiDB-lite"/>
    </source>
</evidence>